<feature type="chain" id="PRO_5042048681" evidence="1">
    <location>
        <begin position="21"/>
        <end position="519"/>
    </location>
</feature>
<accession>A0AAD5LV70</accession>
<name>A0AAD5LV70_PYTIN</name>
<proteinExistence type="predicted"/>
<reference evidence="2" key="1">
    <citation type="submission" date="2021-12" db="EMBL/GenBank/DDBJ databases">
        <title>Prjna785345.</title>
        <authorList>
            <person name="Rujirawat T."/>
            <person name="Krajaejun T."/>
        </authorList>
    </citation>
    <scope>NUCLEOTIDE SEQUENCE</scope>
    <source>
        <strain evidence="2">Pi057C3</strain>
    </source>
</reference>
<sequence>MVKILRVALAIVAAVAVVAGQPANNTTQPNWVGPKVGKPIDNACYRKSYPGRKCPPGYESDKIATCWARCPIEYPVECGMECLPQNQDCTLAVLRKVGAVAKTVLKTASSFLFKDIQEKNGGVKAGIVCGQQLQAAITKIVGYVGELKRTPDNTKDQIWFLLNKSNFVTVDLPQAVATCKGLPAALEPNKHTEEVIKIVKMIVERVIGSPSNGQDLLDASNLVSLGRDVGLDSITSLKEDEVSKLKAVVSAGITCGTEIKNVIDKVVKEVVEIKKKNPDSSVELIRYAIMNSQTFLRDVPQSALKCVDTNMPQGFKTRDEILRSVNLMVDRVVEAASQNGNPVSVDKYVIAVANLGLDAISVFDPTGIADLAKEFVQPICSPTSYVGEIDDGPADQALGMKTMQKAFRGSTGQWIKNGNGKVTIVFESVDDKDVTVNIMIGGDVLEKVKVPRGTTVTWTKPTAELQDNTLYLDRWRPGFLGLPGKGGGSLLLWIPHSQNGQLDLRAKINPTSLFNADRQ</sequence>
<evidence type="ECO:0000313" key="2">
    <source>
        <dbReference type="EMBL" id="KAJ0393589.1"/>
    </source>
</evidence>
<keyword evidence="1" id="KW-0732">Signal</keyword>
<evidence type="ECO:0000256" key="1">
    <source>
        <dbReference type="SAM" id="SignalP"/>
    </source>
</evidence>
<dbReference type="EMBL" id="JAKCXM010000480">
    <property type="protein sequence ID" value="KAJ0393589.1"/>
    <property type="molecule type" value="Genomic_DNA"/>
</dbReference>
<feature type="signal peptide" evidence="1">
    <location>
        <begin position="1"/>
        <end position="20"/>
    </location>
</feature>
<dbReference type="AlphaFoldDB" id="A0AAD5LV70"/>
<gene>
    <name evidence="2" type="ORF">P43SY_001148</name>
</gene>
<keyword evidence="3" id="KW-1185">Reference proteome</keyword>
<evidence type="ECO:0000313" key="3">
    <source>
        <dbReference type="Proteomes" id="UP001209570"/>
    </source>
</evidence>
<protein>
    <submittedName>
        <fullName evidence="2">Uncharacterized protein</fullName>
    </submittedName>
</protein>
<dbReference type="Proteomes" id="UP001209570">
    <property type="component" value="Unassembled WGS sequence"/>
</dbReference>
<comment type="caution">
    <text evidence="2">The sequence shown here is derived from an EMBL/GenBank/DDBJ whole genome shotgun (WGS) entry which is preliminary data.</text>
</comment>
<organism evidence="2 3">
    <name type="scientific">Pythium insidiosum</name>
    <name type="common">Pythiosis disease agent</name>
    <dbReference type="NCBI Taxonomy" id="114742"/>
    <lineage>
        <taxon>Eukaryota</taxon>
        <taxon>Sar</taxon>
        <taxon>Stramenopiles</taxon>
        <taxon>Oomycota</taxon>
        <taxon>Peronosporomycetes</taxon>
        <taxon>Pythiales</taxon>
        <taxon>Pythiaceae</taxon>
        <taxon>Pythium</taxon>
    </lineage>
</organism>